<dbReference type="Proteomes" id="UP001732700">
    <property type="component" value="Chromosome 1A"/>
</dbReference>
<dbReference type="EnsemblPlants" id="AVESA.00010b.r2.1AG0073840.1">
    <property type="protein sequence ID" value="AVESA.00010b.r2.1AG0073840.1.CDS.1"/>
    <property type="gene ID" value="AVESA.00010b.r2.1AG0073840"/>
</dbReference>
<reference evidence="1" key="2">
    <citation type="submission" date="2025-09" db="UniProtKB">
        <authorList>
            <consortium name="EnsemblPlants"/>
        </authorList>
    </citation>
    <scope>IDENTIFICATION</scope>
</reference>
<evidence type="ECO:0000313" key="2">
    <source>
        <dbReference type="Proteomes" id="UP001732700"/>
    </source>
</evidence>
<proteinExistence type="predicted"/>
<accession>A0ACD5TKG1</accession>
<reference evidence="1" key="1">
    <citation type="submission" date="2021-05" db="EMBL/GenBank/DDBJ databases">
        <authorList>
            <person name="Scholz U."/>
            <person name="Mascher M."/>
            <person name="Fiebig A."/>
        </authorList>
    </citation>
    <scope>NUCLEOTIDE SEQUENCE [LARGE SCALE GENOMIC DNA]</scope>
</reference>
<organism evidence="1 2">
    <name type="scientific">Avena sativa</name>
    <name type="common">Oat</name>
    <dbReference type="NCBI Taxonomy" id="4498"/>
    <lineage>
        <taxon>Eukaryota</taxon>
        <taxon>Viridiplantae</taxon>
        <taxon>Streptophyta</taxon>
        <taxon>Embryophyta</taxon>
        <taxon>Tracheophyta</taxon>
        <taxon>Spermatophyta</taxon>
        <taxon>Magnoliopsida</taxon>
        <taxon>Liliopsida</taxon>
        <taxon>Poales</taxon>
        <taxon>Poaceae</taxon>
        <taxon>BOP clade</taxon>
        <taxon>Pooideae</taxon>
        <taxon>Poodae</taxon>
        <taxon>Poeae</taxon>
        <taxon>Poeae Chloroplast Group 1 (Aveneae type)</taxon>
        <taxon>Aveninae</taxon>
        <taxon>Avena</taxon>
    </lineage>
</organism>
<keyword evidence="2" id="KW-1185">Reference proteome</keyword>
<protein>
    <submittedName>
        <fullName evidence="1">Uncharacterized protein</fullName>
    </submittedName>
</protein>
<sequence>MGGDQGALPASARPHVVLLCSPCMGHLIPFAELARRLVADHGLAATLLFAAATDTPSEQYASLAASIPDGVSLVALPAPPADALPPTAPVRERAVHAAMSSVRHVRELSQSLASRAPLAALVVDMVSVPARDVATELGVPCYMFFTSPWMLLSLFLHLPELDAGLVGEYRDATEPIRLPGCVPIHAHELPGALLVDRSSESYAGFLSMAKDAARVDGILVNTSRDLEPGVGDGTDGVTKLPAVHAVGPLVWTRPAGVNRDHSRVIPWLDQQPRGSVVFLSFGSGGTLTSRQTTELALALEMTRCRFVWVVKRPDEDTASGAFFGTRQGEEDLGFLQRGFVERTSGVGLVLPSWAPQTAILAHASVGCFVTHCGWNSSLESILHGVPMVAWPLYAEQKMNAAMLEVQAGVAVRVRADAGGFFSKEEIASVIRRVMDEEEGASMRKRVSELRDKAGQALTRDGSSALALAQVTDRWRSSSAGEK</sequence>
<name>A0ACD5TKG1_AVESA</name>
<evidence type="ECO:0000313" key="1">
    <source>
        <dbReference type="EnsemblPlants" id="AVESA.00010b.r2.1AG0073840.1.CDS.1"/>
    </source>
</evidence>